<evidence type="ECO:0000256" key="1">
    <source>
        <dbReference type="SAM" id="MobiDB-lite"/>
    </source>
</evidence>
<feature type="region of interest" description="Disordered" evidence="1">
    <location>
        <begin position="1"/>
        <end position="56"/>
    </location>
</feature>
<accession>A0ABQ0GT21</accession>
<proteinExistence type="predicted"/>
<dbReference type="RefSeq" id="XP_070922615.1">
    <property type="nucleotide sequence ID" value="XM_071066514.1"/>
</dbReference>
<feature type="compositionally biased region" description="Low complexity" evidence="1">
    <location>
        <begin position="186"/>
        <end position="213"/>
    </location>
</feature>
<dbReference type="GeneID" id="98181837"/>
<name>A0ABQ0GT21_9PEZI</name>
<sequence>MPTYHTPPRTPVRSSSHSRPLSRSKSYSHSDSTRSSRTSSTKTSRHGDKKEGHSRKIPFVFLGSIAAASLLAHKYWPRGFLHGEKEPWEMPEHTRRTKERHEEKRAASRGASLRRELDHPADAYDDYNPRHHEREPSGYYSRFQDDDDDDEDGYRGRELRGRDRKGWYPQAAEPTIRRGRSQDRYAGTTAITTAGVGASSSSSSNNSGIGSNSFYQGTTAASHERRADYRHHPSAPRRYPTETSTSTGRSGSSASTAPSGYVLEQSPPAAGPRGSYYREDPPPEVVYVYRDAPARSRRASFDAGGGGRMRRDERDYDWYSR</sequence>
<dbReference type="EMBL" id="BAAFSV010000006">
    <property type="protein sequence ID" value="GAB1320885.1"/>
    <property type="molecule type" value="Genomic_DNA"/>
</dbReference>
<evidence type="ECO:0000313" key="3">
    <source>
        <dbReference type="Proteomes" id="UP001628179"/>
    </source>
</evidence>
<feature type="compositionally biased region" description="Basic and acidic residues" evidence="1">
    <location>
        <begin position="153"/>
        <end position="166"/>
    </location>
</feature>
<feature type="compositionally biased region" description="Low complexity" evidence="1">
    <location>
        <begin position="241"/>
        <end position="259"/>
    </location>
</feature>
<protein>
    <submittedName>
        <fullName evidence="2">Uncharacterized protein</fullName>
    </submittedName>
</protein>
<reference evidence="2 3" key="1">
    <citation type="submission" date="2024-09" db="EMBL/GenBank/DDBJ databases">
        <title>Itraconazole resistance in Madurella fahalii resulting from another homologue of gene encoding cytochrome P450 14-alpha sterol demethylase (CYP51).</title>
        <authorList>
            <person name="Yoshioka I."/>
            <person name="Fahal A.H."/>
            <person name="Kaneko S."/>
            <person name="Yaguchi T."/>
        </authorList>
    </citation>
    <scope>NUCLEOTIDE SEQUENCE [LARGE SCALE GENOMIC DNA]</scope>
    <source>
        <strain evidence="2 3">IFM 68171</strain>
    </source>
</reference>
<feature type="compositionally biased region" description="Basic and acidic residues" evidence="1">
    <location>
        <begin position="309"/>
        <end position="321"/>
    </location>
</feature>
<feature type="compositionally biased region" description="Low complexity" evidence="1">
    <location>
        <begin position="13"/>
        <end position="42"/>
    </location>
</feature>
<feature type="compositionally biased region" description="Basic and acidic residues" evidence="1">
    <location>
        <begin position="113"/>
        <end position="136"/>
    </location>
</feature>
<feature type="compositionally biased region" description="Basic and acidic residues" evidence="1">
    <location>
        <begin position="84"/>
        <end position="106"/>
    </location>
</feature>
<feature type="compositionally biased region" description="Basic and acidic residues" evidence="1">
    <location>
        <begin position="222"/>
        <end position="231"/>
    </location>
</feature>
<evidence type="ECO:0000313" key="2">
    <source>
        <dbReference type="EMBL" id="GAB1320885.1"/>
    </source>
</evidence>
<dbReference type="Proteomes" id="UP001628179">
    <property type="component" value="Unassembled WGS sequence"/>
</dbReference>
<organism evidence="2 3">
    <name type="scientific">Madurella fahalii</name>
    <dbReference type="NCBI Taxonomy" id="1157608"/>
    <lineage>
        <taxon>Eukaryota</taxon>
        <taxon>Fungi</taxon>
        <taxon>Dikarya</taxon>
        <taxon>Ascomycota</taxon>
        <taxon>Pezizomycotina</taxon>
        <taxon>Sordariomycetes</taxon>
        <taxon>Sordariomycetidae</taxon>
        <taxon>Sordariales</taxon>
        <taxon>Sordariales incertae sedis</taxon>
        <taxon>Madurella</taxon>
    </lineage>
</organism>
<feature type="region of interest" description="Disordered" evidence="1">
    <location>
        <begin position="84"/>
        <end position="321"/>
    </location>
</feature>
<gene>
    <name evidence="2" type="ORF">MFIFM68171_11095</name>
</gene>
<comment type="caution">
    <text evidence="2">The sequence shown here is derived from an EMBL/GenBank/DDBJ whole genome shotgun (WGS) entry which is preliminary data.</text>
</comment>
<keyword evidence="3" id="KW-1185">Reference proteome</keyword>